<accession>A0ABU5Q8K4</accession>
<dbReference type="RefSeq" id="WP_323296328.1">
    <property type="nucleotide sequence ID" value="NZ_JAYFUM010000008.1"/>
</dbReference>
<keyword evidence="2" id="KW-1185">Reference proteome</keyword>
<dbReference type="Proteomes" id="UP001302949">
    <property type="component" value="Unassembled WGS sequence"/>
</dbReference>
<evidence type="ECO:0000313" key="2">
    <source>
        <dbReference type="Proteomes" id="UP001302949"/>
    </source>
</evidence>
<gene>
    <name evidence="1" type="ORF">VB248_08490</name>
</gene>
<reference evidence="1 2" key="1">
    <citation type="submission" date="2023-12" db="EMBL/GenBank/DDBJ databases">
        <title>Novel species of the genus Arcicella isolated from rivers.</title>
        <authorList>
            <person name="Lu H."/>
        </authorList>
    </citation>
    <scope>NUCLEOTIDE SEQUENCE [LARGE SCALE GENOMIC DNA]</scope>
    <source>
        <strain evidence="1 2">KCTC 23307</strain>
    </source>
</reference>
<sequence>MLISFKFIASPVSLGRNLHDLNSKKYFFKQALENSKTQLFGTEFSESEETNEDTKDLDVIVKVGLAFSIFFSFHALLLRLTYLPSWAFSSKSHSCQQLFVLFLNFRI</sequence>
<evidence type="ECO:0000313" key="1">
    <source>
        <dbReference type="EMBL" id="MEA5139169.1"/>
    </source>
</evidence>
<proteinExistence type="predicted"/>
<comment type="caution">
    <text evidence="1">The sequence shown here is derived from an EMBL/GenBank/DDBJ whole genome shotgun (WGS) entry which is preliminary data.</text>
</comment>
<organism evidence="1 2">
    <name type="scientific">Arcicella rigui</name>
    <dbReference type="NCBI Taxonomy" id="797020"/>
    <lineage>
        <taxon>Bacteria</taxon>
        <taxon>Pseudomonadati</taxon>
        <taxon>Bacteroidota</taxon>
        <taxon>Cytophagia</taxon>
        <taxon>Cytophagales</taxon>
        <taxon>Flectobacillaceae</taxon>
        <taxon>Arcicella</taxon>
    </lineage>
</organism>
<name>A0ABU5Q8K4_9BACT</name>
<protein>
    <submittedName>
        <fullName evidence="1">Uncharacterized protein</fullName>
    </submittedName>
</protein>
<dbReference type="EMBL" id="JAYFUM010000008">
    <property type="protein sequence ID" value="MEA5139169.1"/>
    <property type="molecule type" value="Genomic_DNA"/>
</dbReference>